<keyword evidence="2" id="KW-1133">Transmembrane helix</keyword>
<dbReference type="EMBL" id="AZHX01000074">
    <property type="protein sequence ID" value="ETX09019.1"/>
    <property type="molecule type" value="Genomic_DNA"/>
</dbReference>
<feature type="transmembrane region" description="Helical" evidence="2">
    <location>
        <begin position="160"/>
        <end position="178"/>
    </location>
</feature>
<dbReference type="AlphaFoldDB" id="W4MF89"/>
<feature type="domain" description="NADP transhydrogenase beta-like" evidence="3">
    <location>
        <begin position="108"/>
        <end position="210"/>
    </location>
</feature>
<keyword evidence="6" id="KW-1185">Reference proteome</keyword>
<keyword evidence="1" id="KW-0520">NAD</keyword>
<protein>
    <submittedName>
        <fullName evidence="5">Uncharacterized protein</fullName>
    </submittedName>
</protein>
<dbReference type="Proteomes" id="UP000019140">
    <property type="component" value="Unassembled WGS sequence"/>
</dbReference>
<evidence type="ECO:0000256" key="2">
    <source>
        <dbReference type="SAM" id="Phobius"/>
    </source>
</evidence>
<accession>W4MF89</accession>
<dbReference type="Pfam" id="PF12769">
    <property type="entry name" value="PNTB_4TM"/>
    <property type="match status" value="1"/>
</dbReference>
<feature type="transmembrane region" description="Helical" evidence="2">
    <location>
        <begin position="190"/>
        <end position="208"/>
    </location>
</feature>
<sequence length="224" mass="22922">MMEGLLGGVLIFILAAFVGFEVITKVPPTLYTPLMSGTNAISGIVLIGALLVAGSYGDTIGAVVGFLAVVLPSHDQCGRGISGDGSDVAHVQKGTNQIMSHAMPMLIRVAYLAATVLFILGLHNLRSPASAIGGNRLAAIGMLIAVVATVFDRAVLSPELILAGLIAGALIGSLAARFVEMTAMPQLVGLFNGFGGAASALVAIGEYARLSGAWARSHFPGRHM</sequence>
<dbReference type="InterPro" id="IPR034300">
    <property type="entry name" value="PNTB-like"/>
</dbReference>
<organism evidence="5 6">
    <name type="scientific">Candidatus Entotheonella gemina</name>
    <dbReference type="NCBI Taxonomy" id="1429439"/>
    <lineage>
        <taxon>Bacteria</taxon>
        <taxon>Pseudomonadati</taxon>
        <taxon>Nitrospinota/Tectimicrobiota group</taxon>
        <taxon>Candidatus Tectimicrobiota</taxon>
        <taxon>Candidatus Entotheonellia</taxon>
        <taxon>Candidatus Entotheonellales</taxon>
        <taxon>Candidatus Entotheonellaceae</taxon>
        <taxon>Candidatus Entotheonella</taxon>
    </lineage>
</organism>
<feature type="transmembrane region" description="Helical" evidence="2">
    <location>
        <begin position="44"/>
        <end position="71"/>
    </location>
</feature>
<dbReference type="PATRIC" id="fig|1429439.4.peg.341"/>
<keyword evidence="2" id="KW-0812">Transmembrane</keyword>
<evidence type="ECO:0000256" key="1">
    <source>
        <dbReference type="ARBA" id="ARBA00023027"/>
    </source>
</evidence>
<dbReference type="PANTHER" id="PTHR44758">
    <property type="entry name" value="NAD(P) TRANSHYDROGENASE SUBUNIT BETA"/>
    <property type="match status" value="1"/>
</dbReference>
<comment type="caution">
    <text evidence="5">The sequence shown here is derived from an EMBL/GenBank/DDBJ whole genome shotgun (WGS) entry which is preliminary data.</text>
</comment>
<evidence type="ECO:0000313" key="6">
    <source>
        <dbReference type="Proteomes" id="UP000019140"/>
    </source>
</evidence>
<reference evidence="5 6" key="1">
    <citation type="journal article" date="2014" name="Nature">
        <title>An environmental bacterial taxon with a large and distinct metabolic repertoire.</title>
        <authorList>
            <person name="Wilson M.C."/>
            <person name="Mori T."/>
            <person name="Ruckert C."/>
            <person name="Uria A.R."/>
            <person name="Helf M.J."/>
            <person name="Takada K."/>
            <person name="Gernert C."/>
            <person name="Steffens U.A."/>
            <person name="Heycke N."/>
            <person name="Schmitt S."/>
            <person name="Rinke C."/>
            <person name="Helfrich E.J."/>
            <person name="Brachmann A.O."/>
            <person name="Gurgui C."/>
            <person name="Wakimoto T."/>
            <person name="Kracht M."/>
            <person name="Crusemann M."/>
            <person name="Hentschel U."/>
            <person name="Abe I."/>
            <person name="Matsunaga S."/>
            <person name="Kalinowski J."/>
            <person name="Takeyama H."/>
            <person name="Piel J."/>
        </authorList>
    </citation>
    <scope>NUCLEOTIDE SEQUENCE [LARGE SCALE GENOMIC DNA]</scope>
    <source>
        <strain evidence="6">TSY2</strain>
    </source>
</reference>
<proteinExistence type="predicted"/>
<dbReference type="PANTHER" id="PTHR44758:SF1">
    <property type="entry name" value="NAD(P) TRANSHYDROGENASE SUBUNIT BETA"/>
    <property type="match status" value="1"/>
</dbReference>
<feature type="transmembrane region" description="Helical" evidence="2">
    <location>
        <begin position="105"/>
        <end position="125"/>
    </location>
</feature>
<name>W4MF89_9BACT</name>
<evidence type="ECO:0000259" key="3">
    <source>
        <dbReference type="Pfam" id="PF02233"/>
    </source>
</evidence>
<evidence type="ECO:0000259" key="4">
    <source>
        <dbReference type="Pfam" id="PF12769"/>
    </source>
</evidence>
<feature type="domain" description="NAD(P) transhydrogenase alpha subunit C-terminal" evidence="4">
    <location>
        <begin position="9"/>
        <end position="73"/>
    </location>
</feature>
<keyword evidence="2" id="KW-0472">Membrane</keyword>
<dbReference type="InterPro" id="IPR024605">
    <property type="entry name" value="NADP_transhyd_a_C"/>
</dbReference>
<gene>
    <name evidence="5" type="ORF">ETSY2_01955</name>
</gene>
<dbReference type="Pfam" id="PF02233">
    <property type="entry name" value="PNTB"/>
    <property type="match status" value="1"/>
</dbReference>
<dbReference type="HOGENOM" id="CLU_1233168_0_0_7"/>
<evidence type="ECO:0000313" key="5">
    <source>
        <dbReference type="EMBL" id="ETX09019.1"/>
    </source>
</evidence>
<feature type="transmembrane region" description="Helical" evidence="2">
    <location>
        <begin position="131"/>
        <end position="151"/>
    </location>
</feature>